<dbReference type="Pfam" id="PF13637">
    <property type="entry name" value="Ank_4"/>
    <property type="match status" value="1"/>
</dbReference>
<evidence type="ECO:0000256" key="1">
    <source>
        <dbReference type="ARBA" id="ARBA00022737"/>
    </source>
</evidence>
<feature type="repeat" description="ANK" evidence="3">
    <location>
        <begin position="102"/>
        <end position="134"/>
    </location>
</feature>
<dbReference type="Proteomes" id="UP000320475">
    <property type="component" value="Unassembled WGS sequence"/>
</dbReference>
<protein>
    <submittedName>
        <fullName evidence="4">Uncharacterized protein</fullName>
    </submittedName>
</protein>
<dbReference type="PANTHER" id="PTHR24198:SF165">
    <property type="entry name" value="ANKYRIN REPEAT-CONTAINING PROTEIN-RELATED"/>
    <property type="match status" value="1"/>
</dbReference>
<keyword evidence="1" id="KW-0677">Repeat</keyword>
<feature type="repeat" description="ANK" evidence="3">
    <location>
        <begin position="235"/>
        <end position="267"/>
    </location>
</feature>
<gene>
    <name evidence="4" type="ORF">SeLEV6574_g01341</name>
    <name evidence="5" type="ORF">SeLEV6574_g01368</name>
</gene>
<keyword evidence="2 3" id="KW-0040">ANK repeat</keyword>
<evidence type="ECO:0000313" key="5">
    <source>
        <dbReference type="EMBL" id="TPX49643.1"/>
    </source>
</evidence>
<dbReference type="AlphaFoldDB" id="A0A507DD74"/>
<evidence type="ECO:0000313" key="4">
    <source>
        <dbReference type="EMBL" id="TPX49632.1"/>
    </source>
</evidence>
<dbReference type="OrthoDB" id="2118844at2759"/>
<evidence type="ECO:0000256" key="2">
    <source>
        <dbReference type="ARBA" id="ARBA00023043"/>
    </source>
</evidence>
<evidence type="ECO:0000313" key="6">
    <source>
        <dbReference type="Proteomes" id="UP000320475"/>
    </source>
</evidence>
<dbReference type="InterPro" id="IPR002110">
    <property type="entry name" value="Ankyrin_rpt"/>
</dbReference>
<dbReference type="PROSITE" id="PS50297">
    <property type="entry name" value="ANK_REP_REGION"/>
    <property type="match status" value="3"/>
</dbReference>
<proteinExistence type="predicted"/>
<dbReference type="EMBL" id="QEAM01000030">
    <property type="protein sequence ID" value="TPX49643.1"/>
    <property type="molecule type" value="Genomic_DNA"/>
</dbReference>
<dbReference type="VEuPathDB" id="FungiDB:SeMB42_g00779"/>
<name>A0A507DD74_9FUNG</name>
<dbReference type="Gene3D" id="1.25.40.20">
    <property type="entry name" value="Ankyrin repeat-containing domain"/>
    <property type="match status" value="2"/>
</dbReference>
<dbReference type="PANTHER" id="PTHR24198">
    <property type="entry name" value="ANKYRIN REPEAT AND PROTEIN KINASE DOMAIN-CONTAINING PROTEIN"/>
    <property type="match status" value="1"/>
</dbReference>
<feature type="repeat" description="ANK" evidence="3">
    <location>
        <begin position="202"/>
        <end position="234"/>
    </location>
</feature>
<dbReference type="Pfam" id="PF12796">
    <property type="entry name" value="Ank_2"/>
    <property type="match status" value="1"/>
</dbReference>
<dbReference type="SMART" id="SM00248">
    <property type="entry name" value="ANK"/>
    <property type="match status" value="5"/>
</dbReference>
<dbReference type="Pfam" id="PF13857">
    <property type="entry name" value="Ank_5"/>
    <property type="match status" value="1"/>
</dbReference>
<dbReference type="PRINTS" id="PR01415">
    <property type="entry name" value="ANKYRIN"/>
</dbReference>
<dbReference type="SUPFAM" id="SSF48403">
    <property type="entry name" value="Ankyrin repeat"/>
    <property type="match status" value="1"/>
</dbReference>
<sequence length="290" mass="32343">MLVRDPDTQLVKSKSEMLVLESCCSGKIIDKLLVQQRNLQQDLELLAGRSARDQRCLVKLWLDHLGCKHVHGHNEKGETPLFLAAWRDRPNKAEIRKKLITWNSTPLWVACEYGHLEVVEYLIDRGAEVDAVEGKYDRTALFSAIWCGHSKVVMCLIEKGGATWIKTPTKFMFDAIYGKGNMEVIQYLVKHGADLNDTDGDDGGTPIHKAAWEGNVEAVKYFIHCGCPINGTNSRKETPLNLAACNGKLPVVVYLVEQGADLHVIDAHNRTPCDRARKSGHGQVVEYLAG</sequence>
<dbReference type="PROSITE" id="PS50088">
    <property type="entry name" value="ANK_REPEAT"/>
    <property type="match status" value="3"/>
</dbReference>
<reference evidence="4 6" key="1">
    <citation type="journal article" date="2019" name="Sci. Rep.">
        <title>Comparative genomics of chytrid fungi reveal insights into the obligate biotrophic and pathogenic lifestyle of Synchytrium endobioticum.</title>
        <authorList>
            <person name="van de Vossenberg B.T.L.H."/>
            <person name="Warris S."/>
            <person name="Nguyen H.D.T."/>
            <person name="van Gent-Pelzer M.P.E."/>
            <person name="Joly D.L."/>
            <person name="van de Geest H.C."/>
            <person name="Bonants P.J.M."/>
            <person name="Smith D.S."/>
            <person name="Levesque C.A."/>
            <person name="van der Lee T.A.J."/>
        </authorList>
    </citation>
    <scope>NUCLEOTIDE SEQUENCE [LARGE SCALE GENOMIC DNA]</scope>
    <source>
        <strain evidence="4 6">LEV6574</strain>
    </source>
</reference>
<evidence type="ECO:0000256" key="3">
    <source>
        <dbReference type="PROSITE-ProRule" id="PRU00023"/>
    </source>
</evidence>
<dbReference type="InterPro" id="IPR036770">
    <property type="entry name" value="Ankyrin_rpt-contain_sf"/>
</dbReference>
<comment type="caution">
    <text evidence="4">The sequence shown here is derived from an EMBL/GenBank/DDBJ whole genome shotgun (WGS) entry which is preliminary data.</text>
</comment>
<organism evidence="4 6">
    <name type="scientific">Synchytrium endobioticum</name>
    <dbReference type="NCBI Taxonomy" id="286115"/>
    <lineage>
        <taxon>Eukaryota</taxon>
        <taxon>Fungi</taxon>
        <taxon>Fungi incertae sedis</taxon>
        <taxon>Chytridiomycota</taxon>
        <taxon>Chytridiomycota incertae sedis</taxon>
        <taxon>Chytridiomycetes</taxon>
        <taxon>Synchytriales</taxon>
        <taxon>Synchytriaceae</taxon>
        <taxon>Synchytrium</taxon>
    </lineage>
</organism>
<dbReference type="EMBL" id="QEAM01000030">
    <property type="protein sequence ID" value="TPX49632.1"/>
    <property type="molecule type" value="Genomic_DNA"/>
</dbReference>
<accession>A0A507DD74</accession>